<dbReference type="STRING" id="661478.OP10G_1018"/>
<evidence type="ECO:0000313" key="1">
    <source>
        <dbReference type="EMBL" id="AIE84386.1"/>
    </source>
</evidence>
<accession>A0A068NLN1</accession>
<dbReference type="Proteomes" id="UP000027982">
    <property type="component" value="Chromosome"/>
</dbReference>
<sequence length="387" mass="44839">MGVFGYDVGPDFVRFDPSYRDRINHYKDRVEELTKALFARESKGKSSRRAHQLLVETHWLTHYTARYDQIEKKLAQVDDLIHGRGDTAVVEQDAEGSFGPYHEAWFYKLDATCDYLVNEVVPKKPLRFLDRINTPARLLAYLNSNLISDVAATGEDRRFELNLAGTDLLRLIEGSLKSGYKFHPALKKTIHDWVVNTWQDPQTGFFGAWYKTPTGLRKTADLSCTFHVAHYLDGKIGRWPQIVRTVLAMKDLEFPYGWLQEGKMSNHHDLDIVKLFRYGWPFMDARQKEQARGAIRLMMDHCLKETLKSDGSFNQEDMGSVGESYEFPVLFLAEVGFFHKEYRFWTNETFPQAAPLARRIANRIRETKLDDQEMQTALYVLESADGF</sequence>
<dbReference type="AlphaFoldDB" id="A0A068NLN1"/>
<dbReference type="EMBL" id="CP007139">
    <property type="protein sequence ID" value="AIE84386.1"/>
    <property type="molecule type" value="Genomic_DNA"/>
</dbReference>
<proteinExistence type="predicted"/>
<dbReference type="KEGG" id="fgi:OP10G_1018"/>
<name>A0A068NLN1_FIMGI</name>
<dbReference type="eggNOG" id="ENOG5030EU6">
    <property type="taxonomic scope" value="Bacteria"/>
</dbReference>
<organism evidence="1 2">
    <name type="scientific">Fimbriimonas ginsengisoli Gsoil 348</name>
    <dbReference type="NCBI Taxonomy" id="661478"/>
    <lineage>
        <taxon>Bacteria</taxon>
        <taxon>Bacillati</taxon>
        <taxon>Armatimonadota</taxon>
        <taxon>Fimbriimonadia</taxon>
        <taxon>Fimbriimonadales</taxon>
        <taxon>Fimbriimonadaceae</taxon>
        <taxon>Fimbriimonas</taxon>
    </lineage>
</organism>
<dbReference type="HOGENOM" id="CLU_681405_0_0_0"/>
<keyword evidence="2" id="KW-1185">Reference proteome</keyword>
<evidence type="ECO:0000313" key="2">
    <source>
        <dbReference type="Proteomes" id="UP000027982"/>
    </source>
</evidence>
<reference evidence="1 2" key="1">
    <citation type="journal article" date="2014" name="PLoS ONE">
        <title>The first complete genome sequence of the class fimbriimonadia in the phylum armatimonadetes.</title>
        <authorList>
            <person name="Hu Z.Y."/>
            <person name="Wang Y.Z."/>
            <person name="Im W.T."/>
            <person name="Wang S.Y."/>
            <person name="Zhao G.P."/>
            <person name="Zheng H.J."/>
            <person name="Quan Z.X."/>
        </authorList>
    </citation>
    <scope>NUCLEOTIDE SEQUENCE [LARGE SCALE GENOMIC DNA]</scope>
    <source>
        <strain evidence="1">Gsoil 348</strain>
    </source>
</reference>
<gene>
    <name evidence="1" type="ORF">OP10G_1018</name>
</gene>
<protein>
    <submittedName>
        <fullName evidence="1">Uncharacterized protein</fullName>
    </submittedName>
</protein>